<dbReference type="RefSeq" id="WP_249752008.1">
    <property type="nucleotide sequence ID" value="NZ_CP097298.1"/>
</dbReference>
<organism evidence="2 3">
    <name type="scientific">Brevundimonas albigilva</name>
    <dbReference type="NCBI Taxonomy" id="1312364"/>
    <lineage>
        <taxon>Bacteria</taxon>
        <taxon>Pseudomonadati</taxon>
        <taxon>Pseudomonadota</taxon>
        <taxon>Alphaproteobacteria</taxon>
        <taxon>Caulobacterales</taxon>
        <taxon>Caulobacteraceae</taxon>
        <taxon>Brevundimonas</taxon>
    </lineage>
</organism>
<reference evidence="2" key="1">
    <citation type="submission" date="2022-05" db="EMBL/GenBank/DDBJ databases">
        <title>Brevundimonas albigilva TT17 genome sequence.</title>
        <authorList>
            <person name="Lee K."/>
            <person name="Son H."/>
        </authorList>
    </citation>
    <scope>NUCLEOTIDE SEQUENCE</scope>
    <source>
        <strain evidence="2">TT17</strain>
    </source>
</reference>
<protein>
    <recommendedName>
        <fullName evidence="4">Chemotaxis protein CheU</fullName>
    </recommendedName>
</protein>
<sequence length="112" mass="11822">MSAPPDHHALLGDLAEEMARARQEVQRVEALVARLACHAPAAERARTVVEAQGLDALSQTLDALATVLARLGQGVPPKDAIMNLPLADLAARLGEGTAEPRPTRATGELQLF</sequence>
<evidence type="ECO:0000313" key="3">
    <source>
        <dbReference type="Proteomes" id="UP001055429"/>
    </source>
</evidence>
<evidence type="ECO:0000313" key="2">
    <source>
        <dbReference type="EMBL" id="URI16070.1"/>
    </source>
</evidence>
<keyword evidence="1" id="KW-0175">Coiled coil</keyword>
<gene>
    <name evidence="2" type="ORF">M8231_03545</name>
</gene>
<evidence type="ECO:0008006" key="4">
    <source>
        <dbReference type="Google" id="ProtNLM"/>
    </source>
</evidence>
<feature type="coiled-coil region" evidence="1">
    <location>
        <begin position="11"/>
        <end position="38"/>
    </location>
</feature>
<keyword evidence="3" id="KW-1185">Reference proteome</keyword>
<dbReference type="EMBL" id="CP097649">
    <property type="protein sequence ID" value="URI16070.1"/>
    <property type="molecule type" value="Genomic_DNA"/>
</dbReference>
<dbReference type="Proteomes" id="UP001055429">
    <property type="component" value="Chromosome"/>
</dbReference>
<name>A0ABY4SMC2_9CAUL</name>
<proteinExistence type="predicted"/>
<evidence type="ECO:0000256" key="1">
    <source>
        <dbReference type="SAM" id="Coils"/>
    </source>
</evidence>
<accession>A0ABY4SMC2</accession>